<dbReference type="PRINTS" id="PR00509">
    <property type="entry name" value="PGMPMM"/>
</dbReference>
<dbReference type="SUPFAM" id="SSF55957">
    <property type="entry name" value="Phosphoglucomutase, C-terminal domain"/>
    <property type="match status" value="1"/>
</dbReference>
<feature type="domain" description="Alpha-D-phosphohexomutase alpha/beta/alpha" evidence="11">
    <location>
        <begin position="252"/>
        <end position="358"/>
    </location>
</feature>
<feature type="domain" description="Alpha-D-phosphohexomutase C-terminal" evidence="8">
    <location>
        <begin position="364"/>
        <end position="429"/>
    </location>
</feature>
<proteinExistence type="inferred from homology"/>
<keyword evidence="5 7" id="KW-0413">Isomerase</keyword>
<evidence type="ECO:0000256" key="3">
    <source>
        <dbReference type="ARBA" id="ARBA00022723"/>
    </source>
</evidence>
<comment type="function">
    <text evidence="7">Catalyzes the conversion of glucosamine-6-phosphate to glucosamine-1-phosphate.</text>
</comment>
<dbReference type="FunFam" id="3.40.120.10:FF:000003">
    <property type="entry name" value="Phosphoglucosamine mutase"/>
    <property type="match status" value="1"/>
</dbReference>
<dbReference type="OrthoDB" id="9803322at2"/>
<dbReference type="Pfam" id="PF02878">
    <property type="entry name" value="PGM_PMM_I"/>
    <property type="match status" value="1"/>
</dbReference>
<dbReference type="EC" id="5.4.2.10" evidence="7"/>
<gene>
    <name evidence="7 12" type="primary">glmM</name>
    <name evidence="12" type="ORF">C7Y72_15475</name>
</gene>
<evidence type="ECO:0000313" key="12">
    <source>
        <dbReference type="EMBL" id="PTL56366.1"/>
    </source>
</evidence>
<evidence type="ECO:0000256" key="6">
    <source>
        <dbReference type="ARBA" id="ARBA00050364"/>
    </source>
</evidence>
<name>A0A2T4UF02_9ACTN</name>
<comment type="cofactor">
    <cofactor evidence="7">
        <name>Mg(2+)</name>
        <dbReference type="ChEBI" id="CHEBI:18420"/>
    </cofactor>
    <text evidence="7">Binds 1 Mg(2+) ion per subunit.</text>
</comment>
<dbReference type="GO" id="GO:0005829">
    <property type="term" value="C:cytosol"/>
    <property type="evidence" value="ECO:0007669"/>
    <property type="project" value="TreeGrafter"/>
</dbReference>
<comment type="similarity">
    <text evidence="1 7">Belongs to the phosphohexose mutase family.</text>
</comment>
<dbReference type="Gene3D" id="3.30.310.50">
    <property type="entry name" value="Alpha-D-phosphohexomutase, C-terminal domain"/>
    <property type="match status" value="1"/>
</dbReference>
<evidence type="ECO:0000256" key="7">
    <source>
        <dbReference type="HAMAP-Rule" id="MF_01554"/>
    </source>
</evidence>
<feature type="binding site" evidence="7">
    <location>
        <position position="239"/>
    </location>
    <ligand>
        <name>Mg(2+)</name>
        <dbReference type="ChEBI" id="CHEBI:18420"/>
    </ligand>
</feature>
<comment type="PTM">
    <text evidence="7">Activated by phosphorylation.</text>
</comment>
<dbReference type="InterPro" id="IPR005843">
    <property type="entry name" value="A-D-PHexomutase_C"/>
</dbReference>
<feature type="binding site" evidence="7">
    <location>
        <position position="235"/>
    </location>
    <ligand>
        <name>Mg(2+)</name>
        <dbReference type="ChEBI" id="CHEBI:18420"/>
    </ligand>
</feature>
<feature type="binding site" evidence="7">
    <location>
        <position position="237"/>
    </location>
    <ligand>
        <name>Mg(2+)</name>
        <dbReference type="ChEBI" id="CHEBI:18420"/>
    </ligand>
</feature>
<dbReference type="GO" id="GO:0000287">
    <property type="term" value="F:magnesium ion binding"/>
    <property type="evidence" value="ECO:0007669"/>
    <property type="project" value="UniProtKB-UniRule"/>
</dbReference>
<dbReference type="SUPFAM" id="SSF53738">
    <property type="entry name" value="Phosphoglucomutase, first 3 domains"/>
    <property type="match status" value="3"/>
</dbReference>
<dbReference type="NCBIfam" id="TIGR01455">
    <property type="entry name" value="glmM"/>
    <property type="match status" value="1"/>
</dbReference>
<keyword evidence="13" id="KW-1185">Reference proteome</keyword>
<organism evidence="12 13">
    <name type="scientific">Paraconexibacter algicola</name>
    <dbReference type="NCBI Taxonomy" id="2133960"/>
    <lineage>
        <taxon>Bacteria</taxon>
        <taxon>Bacillati</taxon>
        <taxon>Actinomycetota</taxon>
        <taxon>Thermoleophilia</taxon>
        <taxon>Solirubrobacterales</taxon>
        <taxon>Paraconexibacteraceae</taxon>
        <taxon>Paraconexibacter</taxon>
    </lineage>
</organism>
<sequence length="436" mass="45711">MARKLFGTDGVRGVAGEKLTAELALGLGRAVTLEAAAQRPQVLVIRDTRESGEMLEAALAAGVTSAGGDVLLGGILPTPAAPLLVRRYGFDVAAVISASHNPFRDNGIKFFGADGMKLSDATELAIERRLEEPVAAPAAIGRVRTLHGTLEDYLRELHTRFAALGLDGLDVLLDCANGATFRAAPEIFRRLGATVTVVAHEPDGRNINEGCGSTHVDALATRVVAGGHDLGFAFDGDGDRVLAADRNGRVVDGDELIALVATHLHAGGRLGGGVAVTVMTNYGFHHAMRDAAVDVAVTSVGDRYVLEELKRSGWRLGGEQSGHIIDMEFVPSGDGIASALLTLEALDGRDLAGQQAMRKLPQRLVNVPVPDRDAAMADPALADAIAAEDADLEGRGRVLVRPSGTEQLVRVMVEAPTQDETDAVCARLVAVVERSA</sequence>
<evidence type="ECO:0000259" key="11">
    <source>
        <dbReference type="Pfam" id="PF02880"/>
    </source>
</evidence>
<dbReference type="AlphaFoldDB" id="A0A2T4UF02"/>
<dbReference type="FunFam" id="3.30.310.50:FF:000001">
    <property type="entry name" value="Phosphoglucosamine mutase"/>
    <property type="match status" value="1"/>
</dbReference>
<feature type="domain" description="Alpha-D-phosphohexomutase alpha/beta/alpha" evidence="9">
    <location>
        <begin position="3"/>
        <end position="132"/>
    </location>
</feature>
<dbReference type="InterPro" id="IPR006352">
    <property type="entry name" value="GlmM_bact"/>
</dbReference>
<dbReference type="Pfam" id="PF02880">
    <property type="entry name" value="PGM_PMM_III"/>
    <property type="match status" value="1"/>
</dbReference>
<dbReference type="Gene3D" id="3.40.120.10">
    <property type="entry name" value="Alpha-D-Glucose-1,6-Bisphosphate, subunit A, domain 3"/>
    <property type="match status" value="3"/>
</dbReference>
<evidence type="ECO:0000259" key="8">
    <source>
        <dbReference type="Pfam" id="PF00408"/>
    </source>
</evidence>
<keyword evidence="3 7" id="KW-0479">Metal-binding</keyword>
<dbReference type="GO" id="GO:0005975">
    <property type="term" value="P:carbohydrate metabolic process"/>
    <property type="evidence" value="ECO:0007669"/>
    <property type="project" value="InterPro"/>
</dbReference>
<dbReference type="GO" id="GO:0004615">
    <property type="term" value="F:phosphomannomutase activity"/>
    <property type="evidence" value="ECO:0007669"/>
    <property type="project" value="TreeGrafter"/>
</dbReference>
<evidence type="ECO:0000256" key="4">
    <source>
        <dbReference type="ARBA" id="ARBA00022842"/>
    </source>
</evidence>
<dbReference type="InterPro" id="IPR005844">
    <property type="entry name" value="A-D-PHexomutase_a/b/a-I"/>
</dbReference>
<dbReference type="InterPro" id="IPR005845">
    <property type="entry name" value="A-D-PHexomutase_a/b/a-II"/>
</dbReference>
<dbReference type="GO" id="GO:0009252">
    <property type="term" value="P:peptidoglycan biosynthetic process"/>
    <property type="evidence" value="ECO:0007669"/>
    <property type="project" value="TreeGrafter"/>
</dbReference>
<dbReference type="PANTHER" id="PTHR42946:SF1">
    <property type="entry name" value="PHOSPHOGLUCOMUTASE (ALPHA-D-GLUCOSE-1,6-BISPHOSPHATE-DEPENDENT)"/>
    <property type="match status" value="1"/>
</dbReference>
<evidence type="ECO:0000256" key="1">
    <source>
        <dbReference type="ARBA" id="ARBA00010231"/>
    </source>
</evidence>
<dbReference type="FunFam" id="3.40.120.10:FF:000001">
    <property type="entry name" value="Phosphoglucosamine mutase"/>
    <property type="match status" value="1"/>
</dbReference>
<evidence type="ECO:0000256" key="2">
    <source>
        <dbReference type="ARBA" id="ARBA00022553"/>
    </source>
</evidence>
<accession>A0A2T4UF02</accession>
<evidence type="ECO:0000256" key="5">
    <source>
        <dbReference type="ARBA" id="ARBA00023235"/>
    </source>
</evidence>
<evidence type="ECO:0000259" key="9">
    <source>
        <dbReference type="Pfam" id="PF02878"/>
    </source>
</evidence>
<keyword evidence="4 7" id="KW-0460">Magnesium</keyword>
<dbReference type="PANTHER" id="PTHR42946">
    <property type="entry name" value="PHOSPHOHEXOSE MUTASE"/>
    <property type="match status" value="1"/>
</dbReference>
<dbReference type="Pfam" id="PF00408">
    <property type="entry name" value="PGM_PMM_IV"/>
    <property type="match status" value="1"/>
</dbReference>
<comment type="caution">
    <text evidence="12">The sequence shown here is derived from an EMBL/GenBank/DDBJ whole genome shotgun (WGS) entry which is preliminary data.</text>
</comment>
<dbReference type="InterPro" id="IPR016055">
    <property type="entry name" value="A-D-PHexomutase_a/b/a-I/II/III"/>
</dbReference>
<protein>
    <recommendedName>
        <fullName evidence="7">Phosphoglucosamine mutase</fullName>
        <ecNumber evidence="7">5.4.2.10</ecNumber>
    </recommendedName>
</protein>
<dbReference type="InterPro" id="IPR036900">
    <property type="entry name" value="A-D-PHexomutase_C_sf"/>
</dbReference>
<dbReference type="InterPro" id="IPR005846">
    <property type="entry name" value="A-D-PHexomutase_a/b/a-III"/>
</dbReference>
<feature type="active site" description="Phosphoserine intermediate" evidence="7">
    <location>
        <position position="99"/>
    </location>
</feature>
<dbReference type="HAMAP" id="MF_01554_B">
    <property type="entry name" value="GlmM_B"/>
    <property type="match status" value="1"/>
</dbReference>
<dbReference type="Proteomes" id="UP000240739">
    <property type="component" value="Unassembled WGS sequence"/>
</dbReference>
<keyword evidence="2 7" id="KW-0597">Phosphoprotein</keyword>
<dbReference type="RefSeq" id="WP_107570085.1">
    <property type="nucleotide sequence ID" value="NZ_PYYB01000002.1"/>
</dbReference>
<dbReference type="InterPro" id="IPR050060">
    <property type="entry name" value="Phosphoglucosamine_mutase"/>
</dbReference>
<evidence type="ECO:0000313" key="13">
    <source>
        <dbReference type="Proteomes" id="UP000240739"/>
    </source>
</evidence>
<feature type="modified residue" description="Phosphoserine" evidence="7">
    <location>
        <position position="99"/>
    </location>
</feature>
<dbReference type="GO" id="GO:0006048">
    <property type="term" value="P:UDP-N-acetylglucosamine biosynthetic process"/>
    <property type="evidence" value="ECO:0007669"/>
    <property type="project" value="TreeGrafter"/>
</dbReference>
<feature type="domain" description="Alpha-D-phosphohexomutase alpha/beta/alpha" evidence="10">
    <location>
        <begin position="152"/>
        <end position="248"/>
    </location>
</feature>
<dbReference type="Pfam" id="PF02879">
    <property type="entry name" value="PGM_PMM_II"/>
    <property type="match status" value="1"/>
</dbReference>
<comment type="catalytic activity">
    <reaction evidence="6 7">
        <text>alpha-D-glucosamine 1-phosphate = D-glucosamine 6-phosphate</text>
        <dbReference type="Rhea" id="RHEA:23424"/>
        <dbReference type="ChEBI" id="CHEBI:58516"/>
        <dbReference type="ChEBI" id="CHEBI:58725"/>
        <dbReference type="EC" id="5.4.2.10"/>
    </reaction>
</comment>
<reference evidence="12 13" key="1">
    <citation type="submission" date="2018-03" db="EMBL/GenBank/DDBJ databases">
        <title>Aquarubrobacter algicola gen. nov., sp. nov., a novel actinobacterium isolated from shallow eutrophic lake during the end of cyanobacterial harmful algal blooms.</title>
        <authorList>
            <person name="Chun S.J."/>
        </authorList>
    </citation>
    <scope>NUCLEOTIDE SEQUENCE [LARGE SCALE GENOMIC DNA]</scope>
    <source>
        <strain evidence="12 13">Seoho-28</strain>
    </source>
</reference>
<dbReference type="EMBL" id="PYYB01000002">
    <property type="protein sequence ID" value="PTL56366.1"/>
    <property type="molecule type" value="Genomic_DNA"/>
</dbReference>
<feature type="binding site" description="via phosphate group" evidence="7">
    <location>
        <position position="99"/>
    </location>
    <ligand>
        <name>Mg(2+)</name>
        <dbReference type="ChEBI" id="CHEBI:18420"/>
    </ligand>
</feature>
<dbReference type="GO" id="GO:0008966">
    <property type="term" value="F:phosphoglucosamine mutase activity"/>
    <property type="evidence" value="ECO:0007669"/>
    <property type="project" value="UniProtKB-UniRule"/>
</dbReference>
<evidence type="ECO:0000259" key="10">
    <source>
        <dbReference type="Pfam" id="PF02879"/>
    </source>
</evidence>
<dbReference type="InterPro" id="IPR005841">
    <property type="entry name" value="Alpha-D-phosphohexomutase_SF"/>
</dbReference>